<dbReference type="PROSITE" id="PS00101">
    <property type="entry name" value="HEXAPEP_TRANSFERASES"/>
    <property type="match status" value="1"/>
</dbReference>
<keyword evidence="2" id="KW-0677">Repeat</keyword>
<sequence>MKRLSFLNIYIKLVKSTLLFLKKYNTYARFCGVQIGNNCRIYIKDFGTEPFLITIGNKVTIASGVRLITHDGSTWLFNDVKGRRYHYRRISIGDNVFIGMNSIILPGVKIENNVIVGAGSVVTKSIPSGFVVGGNPAKIIMKYQDYEDKVILNYPSEDSMLSVNYKERVLNSMDNSFKSFITI</sequence>
<comment type="caution">
    <text evidence="4">The sequence shown here is derived from an EMBL/GenBank/DDBJ whole genome shotgun (WGS) entry which is preliminary data.</text>
</comment>
<accession>A0A840TTT5</accession>
<keyword evidence="3" id="KW-0012">Acyltransferase</keyword>
<evidence type="ECO:0000256" key="2">
    <source>
        <dbReference type="ARBA" id="ARBA00022737"/>
    </source>
</evidence>
<keyword evidence="5" id="KW-1185">Reference proteome</keyword>
<dbReference type="CDD" id="cd04647">
    <property type="entry name" value="LbH_MAT_like"/>
    <property type="match status" value="1"/>
</dbReference>
<dbReference type="InterPro" id="IPR051159">
    <property type="entry name" value="Hexapeptide_acetyltransf"/>
</dbReference>
<evidence type="ECO:0000313" key="4">
    <source>
        <dbReference type="EMBL" id="MBB5286684.1"/>
    </source>
</evidence>
<evidence type="ECO:0000256" key="1">
    <source>
        <dbReference type="ARBA" id="ARBA00022679"/>
    </source>
</evidence>
<dbReference type="InterPro" id="IPR011004">
    <property type="entry name" value="Trimer_LpxA-like_sf"/>
</dbReference>
<dbReference type="RefSeq" id="WP_184178079.1">
    <property type="nucleotide sequence ID" value="NZ_JACHGF010000011.1"/>
</dbReference>
<reference evidence="4 5" key="1">
    <citation type="submission" date="2020-08" db="EMBL/GenBank/DDBJ databases">
        <title>Genomic Encyclopedia of Type Strains, Phase IV (KMG-IV): sequencing the most valuable type-strain genomes for metagenomic binning, comparative biology and taxonomic classification.</title>
        <authorList>
            <person name="Goeker M."/>
        </authorList>
    </citation>
    <scope>NUCLEOTIDE SEQUENCE [LARGE SCALE GENOMIC DNA]</scope>
    <source>
        <strain evidence="4 5">DSM 105074</strain>
    </source>
</reference>
<evidence type="ECO:0000256" key="3">
    <source>
        <dbReference type="ARBA" id="ARBA00023315"/>
    </source>
</evidence>
<dbReference type="InterPro" id="IPR018357">
    <property type="entry name" value="Hexapep_transf_CS"/>
</dbReference>
<dbReference type="Pfam" id="PF00132">
    <property type="entry name" value="Hexapep"/>
    <property type="match status" value="1"/>
</dbReference>
<dbReference type="InterPro" id="IPR001451">
    <property type="entry name" value="Hexapep"/>
</dbReference>
<dbReference type="Proteomes" id="UP000557307">
    <property type="component" value="Unassembled WGS sequence"/>
</dbReference>
<dbReference type="GO" id="GO:0016746">
    <property type="term" value="F:acyltransferase activity"/>
    <property type="evidence" value="ECO:0007669"/>
    <property type="project" value="UniProtKB-KW"/>
</dbReference>
<dbReference type="EMBL" id="JACHGF010000011">
    <property type="protein sequence ID" value="MBB5286684.1"/>
    <property type="molecule type" value="Genomic_DNA"/>
</dbReference>
<dbReference type="SUPFAM" id="SSF51161">
    <property type="entry name" value="Trimeric LpxA-like enzymes"/>
    <property type="match status" value="1"/>
</dbReference>
<dbReference type="AlphaFoldDB" id="A0A840TTT5"/>
<evidence type="ECO:0000313" key="5">
    <source>
        <dbReference type="Proteomes" id="UP000557307"/>
    </source>
</evidence>
<organism evidence="4 5">
    <name type="scientific">Rhabdobacter roseus</name>
    <dbReference type="NCBI Taxonomy" id="1655419"/>
    <lineage>
        <taxon>Bacteria</taxon>
        <taxon>Pseudomonadati</taxon>
        <taxon>Bacteroidota</taxon>
        <taxon>Cytophagia</taxon>
        <taxon>Cytophagales</taxon>
        <taxon>Cytophagaceae</taxon>
        <taxon>Rhabdobacter</taxon>
    </lineage>
</organism>
<keyword evidence="1 4" id="KW-0808">Transferase</keyword>
<protein>
    <submittedName>
        <fullName evidence="4">Acetyltransferase-like isoleucine patch superfamily enzyme</fullName>
    </submittedName>
</protein>
<name>A0A840TTT5_9BACT</name>
<gene>
    <name evidence="4" type="ORF">HNQ92_004845</name>
</gene>
<dbReference type="Gene3D" id="2.160.10.10">
    <property type="entry name" value="Hexapeptide repeat proteins"/>
    <property type="match status" value="1"/>
</dbReference>
<proteinExistence type="predicted"/>
<dbReference type="PANTHER" id="PTHR23416">
    <property type="entry name" value="SIALIC ACID SYNTHASE-RELATED"/>
    <property type="match status" value="1"/>
</dbReference>